<keyword evidence="4" id="KW-1185">Reference proteome</keyword>
<evidence type="ECO:0000313" key="4">
    <source>
        <dbReference type="Proteomes" id="UP000295741"/>
    </source>
</evidence>
<feature type="chain" id="PRO_5020951249" evidence="1">
    <location>
        <begin position="21"/>
        <end position="936"/>
    </location>
</feature>
<gene>
    <name evidence="3" type="ORF">BC659_1791</name>
</gene>
<evidence type="ECO:0000313" key="3">
    <source>
        <dbReference type="EMBL" id="TDO26485.1"/>
    </source>
</evidence>
<proteinExistence type="predicted"/>
<dbReference type="Proteomes" id="UP000295741">
    <property type="component" value="Unassembled WGS sequence"/>
</dbReference>
<comment type="caution">
    <text evidence="3">The sequence shown here is derived from an EMBL/GenBank/DDBJ whole genome shotgun (WGS) entry which is preliminary data.</text>
</comment>
<sequence length="936" mass="102686">MLKYIATLLVIVLLPAFVQAQNTGTVKGHVFDTATNRGLAYATVSIVNSKDSTLVTFTRADSTGKFTIKALEKGNYLLSASYVGFIPVWKPIDVKAGQELDMGQLILTDLLKSGDVTVTARRAPVTINGDTVEFNTENFKTQPNAVVEDLLKRLPGVTVDTDGTVRVNGQRINRVLVNGKEFFTGDPKIATKNLDADAVDKVQVFDKKSDRAEFTGIDDGNSEKTINLKLKKDRNKSTFGRVAGGAGADDGRYDAQTNINRFNGDQQLSLLGMANNVNKQGFSLNDIMNFSGDLARGMRNGSGGVSINIGGGGSDNGLPVSGLGQNQQGVANTYAGGVNYNDLWNKKSNVNTSGMFSDIDLLTNRTTNRQNLLPGNSFDYMSNSSSSRRVQQQRWNGAIDHKFDSMISLKVTPQVSAQQNATRSYSNYVSTNTSGQKINDGFTDSKTQSDALNLSATALYRQRLKKKGRTISGNFTFNYNDSKQTGDLYTKNTFYAAGVPLRDSITNQKNTRNAITRNAGGTITYTEPIGRKSLLEISSFYNVNSGQSDRKTYDYNSGSGKYDQYNTILSNDFTSSYNYGGGTLSFRSNMSKVALTLGTSFQAATLKSTNNTNGNVIEQHFSDLLPMANIQYKIASSKTLSLNINTSTTQPSTTQLQPIADVSDPLNTYTGNPNLKRSYVQSLNLSFFSTNIYTQRNLFAFVSATKTNNAIVNSDVIQPNGSRLSMPVNADGQYFIFGSINAGFPIKKIKSRVDIGINTNYIRNIAFLNGARNNIGNLGIGPSLSYSFAQDGLMDINASARLTISKATYSLQPRLNSNYLQQTYNIEMNNYLPWGLVMNNGFNYVVNSGRADGFNTKIPFWNASLAKGFLKNKRGELKLSVFDLLNKNVGINRNANQNYIEDTRYNVLQRYFLISFTYRLNKAATNGGARIITRTF</sequence>
<feature type="domain" description="Outer membrane protein beta-barrel" evidence="2">
    <location>
        <begin position="463"/>
        <end position="918"/>
    </location>
</feature>
<accession>A0A4R6IX68</accession>
<dbReference type="EMBL" id="SNWP01000011">
    <property type="protein sequence ID" value="TDO26485.1"/>
    <property type="molecule type" value="Genomic_DNA"/>
</dbReference>
<dbReference type="OrthoDB" id="606930at2"/>
<name>A0A4R6IX68_9BACT</name>
<dbReference type="Gene3D" id="2.60.40.1120">
    <property type="entry name" value="Carboxypeptidase-like, regulatory domain"/>
    <property type="match status" value="1"/>
</dbReference>
<evidence type="ECO:0000259" key="2">
    <source>
        <dbReference type="Pfam" id="PF14905"/>
    </source>
</evidence>
<dbReference type="InterPro" id="IPR041700">
    <property type="entry name" value="OMP_b-brl_3"/>
</dbReference>
<keyword evidence="1" id="KW-0732">Signal</keyword>
<dbReference type="InterPro" id="IPR013784">
    <property type="entry name" value="Carb-bd-like_fold"/>
</dbReference>
<dbReference type="GO" id="GO:0030246">
    <property type="term" value="F:carbohydrate binding"/>
    <property type="evidence" value="ECO:0007669"/>
    <property type="project" value="InterPro"/>
</dbReference>
<protein>
    <submittedName>
        <fullName evidence="3">Carboxypeptidase family protein</fullName>
    </submittedName>
</protein>
<dbReference type="AlphaFoldDB" id="A0A4R6IX68"/>
<dbReference type="Pfam" id="PF14905">
    <property type="entry name" value="OMP_b-brl_3"/>
    <property type="match status" value="1"/>
</dbReference>
<reference evidence="3 4" key="1">
    <citation type="submission" date="2019-03" db="EMBL/GenBank/DDBJ databases">
        <title>Genomic Encyclopedia of Archaeal and Bacterial Type Strains, Phase II (KMG-II): from individual species to whole genera.</title>
        <authorList>
            <person name="Goeker M."/>
        </authorList>
    </citation>
    <scope>NUCLEOTIDE SEQUENCE [LARGE SCALE GENOMIC DNA]</scope>
    <source>
        <strain evidence="3 4">DSM 28323</strain>
    </source>
</reference>
<dbReference type="Pfam" id="PF13620">
    <property type="entry name" value="CarboxypepD_reg"/>
    <property type="match status" value="1"/>
</dbReference>
<keyword evidence="3" id="KW-0645">Protease</keyword>
<keyword evidence="3" id="KW-0378">Hydrolase</keyword>
<organism evidence="3 4">
    <name type="scientific">Sediminibacterium goheungense</name>
    <dbReference type="NCBI Taxonomy" id="1086393"/>
    <lineage>
        <taxon>Bacteria</taxon>
        <taxon>Pseudomonadati</taxon>
        <taxon>Bacteroidota</taxon>
        <taxon>Chitinophagia</taxon>
        <taxon>Chitinophagales</taxon>
        <taxon>Chitinophagaceae</taxon>
        <taxon>Sediminibacterium</taxon>
    </lineage>
</organism>
<keyword evidence="3" id="KW-0121">Carboxypeptidase</keyword>
<evidence type="ECO:0000256" key="1">
    <source>
        <dbReference type="SAM" id="SignalP"/>
    </source>
</evidence>
<feature type="signal peptide" evidence="1">
    <location>
        <begin position="1"/>
        <end position="20"/>
    </location>
</feature>
<dbReference type="SUPFAM" id="SSF49452">
    <property type="entry name" value="Starch-binding domain-like"/>
    <property type="match status" value="1"/>
</dbReference>
<dbReference type="GO" id="GO:0004180">
    <property type="term" value="F:carboxypeptidase activity"/>
    <property type="evidence" value="ECO:0007669"/>
    <property type="project" value="UniProtKB-KW"/>
</dbReference>
<dbReference type="SUPFAM" id="SSF56935">
    <property type="entry name" value="Porins"/>
    <property type="match status" value="1"/>
</dbReference>
<dbReference type="RefSeq" id="WP_133474333.1">
    <property type="nucleotide sequence ID" value="NZ_SNWP01000011.1"/>
</dbReference>